<feature type="transmembrane region" description="Helical" evidence="10">
    <location>
        <begin position="200"/>
        <end position="221"/>
    </location>
</feature>
<gene>
    <name evidence="13" type="ORF">PMZ80_006870</name>
</gene>
<keyword evidence="6 10" id="KW-1133">Transmembrane helix</keyword>
<evidence type="ECO:0000256" key="1">
    <source>
        <dbReference type="ARBA" id="ARBA00001974"/>
    </source>
</evidence>
<keyword evidence="7" id="KW-0560">Oxidoreductase</keyword>
<dbReference type="Gene3D" id="1.10.45.10">
    <property type="entry name" value="Vanillyl-alcohol Oxidase, Chain A, domain 4"/>
    <property type="match status" value="1"/>
</dbReference>
<evidence type="ECO:0000313" key="13">
    <source>
        <dbReference type="EMBL" id="KAK5940455.1"/>
    </source>
</evidence>
<keyword evidence="3" id="KW-0285">Flavoprotein</keyword>
<name>A0ABR0RIM9_9EURO</name>
<feature type="region of interest" description="Disordered" evidence="9">
    <location>
        <begin position="1"/>
        <end position="31"/>
    </location>
</feature>
<keyword evidence="8 10" id="KW-0472">Membrane</keyword>
<dbReference type="InterPro" id="IPR016164">
    <property type="entry name" value="FAD-linked_Oxase-like_C"/>
</dbReference>
<protein>
    <recommendedName>
        <fullName evidence="15">Amino acid transporter transmembrane domain-containing protein</fullName>
    </recommendedName>
</protein>
<evidence type="ECO:0000256" key="2">
    <source>
        <dbReference type="ARBA" id="ARBA00004370"/>
    </source>
</evidence>
<evidence type="ECO:0008006" key="15">
    <source>
        <dbReference type="Google" id="ProtNLM"/>
    </source>
</evidence>
<feature type="transmembrane region" description="Helical" evidence="10">
    <location>
        <begin position="353"/>
        <end position="374"/>
    </location>
</feature>
<comment type="caution">
    <text evidence="13">The sequence shown here is derived from an EMBL/GenBank/DDBJ whole genome shotgun (WGS) entry which is preliminary data.</text>
</comment>
<keyword evidence="5" id="KW-0274">FAD</keyword>
<dbReference type="Gene3D" id="3.30.70.2740">
    <property type="match status" value="1"/>
</dbReference>
<evidence type="ECO:0000256" key="10">
    <source>
        <dbReference type="SAM" id="Phobius"/>
    </source>
</evidence>
<evidence type="ECO:0000256" key="4">
    <source>
        <dbReference type="ARBA" id="ARBA00022692"/>
    </source>
</evidence>
<dbReference type="InterPro" id="IPR016171">
    <property type="entry name" value="Vanillyl_alc_oxidase_C-sub2"/>
</dbReference>
<keyword evidence="4 10" id="KW-0812">Transmembrane</keyword>
<evidence type="ECO:0000313" key="14">
    <source>
        <dbReference type="Proteomes" id="UP001334248"/>
    </source>
</evidence>
<dbReference type="Gene3D" id="1.20.1740.10">
    <property type="entry name" value="Amino acid/polyamine transporter I"/>
    <property type="match status" value="1"/>
</dbReference>
<dbReference type="PANTHER" id="PTHR11748:SF83">
    <property type="entry name" value="DEHYDROGENASE (CYTOCHROME), PUTATIVE (AFU_ORTHOLOGUE AFUA_1G17520)-RELATED"/>
    <property type="match status" value="1"/>
</dbReference>
<dbReference type="RefSeq" id="XP_064728545.1">
    <property type="nucleotide sequence ID" value="XM_064875280.1"/>
</dbReference>
<dbReference type="SUPFAM" id="SSF55103">
    <property type="entry name" value="FAD-linked oxidases, C-terminal domain"/>
    <property type="match status" value="1"/>
</dbReference>
<dbReference type="EMBL" id="JAVHJV010000008">
    <property type="protein sequence ID" value="KAK5940455.1"/>
    <property type="molecule type" value="Genomic_DNA"/>
</dbReference>
<feature type="transmembrane region" description="Helical" evidence="10">
    <location>
        <begin position="386"/>
        <end position="409"/>
    </location>
</feature>
<dbReference type="Pfam" id="PF01490">
    <property type="entry name" value="Aa_trans"/>
    <property type="match status" value="2"/>
</dbReference>
<feature type="transmembrane region" description="Helical" evidence="10">
    <location>
        <begin position="140"/>
        <end position="161"/>
    </location>
</feature>
<feature type="transmembrane region" description="Helical" evidence="10">
    <location>
        <begin position="92"/>
        <end position="112"/>
    </location>
</feature>
<dbReference type="PANTHER" id="PTHR11748">
    <property type="entry name" value="D-LACTATE DEHYDROGENASE"/>
    <property type="match status" value="1"/>
</dbReference>
<evidence type="ECO:0000256" key="6">
    <source>
        <dbReference type="ARBA" id="ARBA00022989"/>
    </source>
</evidence>
<feature type="transmembrane region" description="Helical" evidence="10">
    <location>
        <begin position="61"/>
        <end position="86"/>
    </location>
</feature>
<dbReference type="GeneID" id="90000319"/>
<dbReference type="Pfam" id="PF02913">
    <property type="entry name" value="FAD-oxidase_C"/>
    <property type="match status" value="1"/>
</dbReference>
<dbReference type="InterPro" id="IPR004113">
    <property type="entry name" value="FAD-bd_oxidored_4_C"/>
</dbReference>
<sequence length="552" mass="59693">MDSEKAGVKYDGTNNAGDRKGSIYETYSPDNRRTSVQGRRISAVDDIFGEIKEGGPNYRNVGWLGTAILMVKTQIGLGVLSIPAVLDTLGMGPGLVVVIVIGMITTWSNYIIGTFKKNHPSVYGIDDVGYKLFGKAGKEFFAVVFVLFWIFVAGAGMLGIAISLNAISIHGACTAIFVAVAAIIGFALGSIQTLHEVSWLAWVGATSILTAILTLTIAVGVQDRPAAAPTTGEFHSNWKGVGHPTFEAAISACSSIVFAWAGTPAFFQIAAEMRVPEHYTKSLVLCQSIVGVTYVVIGVVIAAKYIFVRMLRDSHHLTDPTFRHWATWLSCTAGVTIISYIIASAIPVFGPLVSLIGALFGTLMCFQPMGAMWLYDNWHRPRNARWYAMASFAVFVILAGFFLMIGGTYGSAVDIKNTKDQGTEIRSTDVAVPLSRLAEIIDLSKKESSRLGLFNSVLGHVGDGSFLQSVIYHPEDKDEMAKVARCVQNMMDRALQMEGTVSGAHAIGLGKKKSLQNEAGKQTIELMRLKFAVDPHWLLNPGKVFDHKAEVG</sequence>
<accession>A0ABR0RIM9</accession>
<reference evidence="13 14" key="1">
    <citation type="journal article" date="2023" name="Res Sq">
        <title>Genomic and morphological characterization of Knufia obscura isolated from the Mars 2020 spacecraft assembly facility.</title>
        <authorList>
            <person name="Chander A.M."/>
            <person name="Teixeira M.M."/>
            <person name="Singh N.K."/>
            <person name="Williams M.P."/>
            <person name="Parker C.W."/>
            <person name="Leo P."/>
            <person name="Stajich J.E."/>
            <person name="Torok T."/>
            <person name="Tighe S."/>
            <person name="Mason C.E."/>
            <person name="Venkateswaran K."/>
        </authorList>
    </citation>
    <scope>NUCLEOTIDE SEQUENCE [LARGE SCALE GENOMIC DNA]</scope>
    <source>
        <strain evidence="13 14">CCFEE 5817</strain>
    </source>
</reference>
<comment type="cofactor">
    <cofactor evidence="1">
        <name>FAD</name>
        <dbReference type="ChEBI" id="CHEBI:57692"/>
    </cofactor>
</comment>
<feature type="domain" description="Amino acid transporter transmembrane" evidence="11">
    <location>
        <begin position="319"/>
        <end position="411"/>
    </location>
</feature>
<feature type="transmembrane region" description="Helical" evidence="10">
    <location>
        <begin position="167"/>
        <end position="188"/>
    </location>
</feature>
<feature type="transmembrane region" description="Helical" evidence="10">
    <location>
        <begin position="327"/>
        <end position="346"/>
    </location>
</feature>
<evidence type="ECO:0000256" key="7">
    <source>
        <dbReference type="ARBA" id="ARBA00023002"/>
    </source>
</evidence>
<evidence type="ECO:0000256" key="5">
    <source>
        <dbReference type="ARBA" id="ARBA00022827"/>
    </source>
</evidence>
<dbReference type="InterPro" id="IPR013057">
    <property type="entry name" value="AA_transpt_TM"/>
</dbReference>
<evidence type="ECO:0000256" key="8">
    <source>
        <dbReference type="ARBA" id="ARBA00023136"/>
    </source>
</evidence>
<evidence type="ECO:0000259" key="11">
    <source>
        <dbReference type="Pfam" id="PF01490"/>
    </source>
</evidence>
<feature type="transmembrane region" description="Helical" evidence="10">
    <location>
        <begin position="283"/>
        <end position="307"/>
    </location>
</feature>
<feature type="transmembrane region" description="Helical" evidence="10">
    <location>
        <begin position="248"/>
        <end position="271"/>
    </location>
</feature>
<comment type="subcellular location">
    <subcellularLocation>
        <location evidence="2">Membrane</location>
    </subcellularLocation>
</comment>
<keyword evidence="14" id="KW-1185">Reference proteome</keyword>
<organism evidence="13 14">
    <name type="scientific">Knufia obscura</name>
    <dbReference type="NCBI Taxonomy" id="1635080"/>
    <lineage>
        <taxon>Eukaryota</taxon>
        <taxon>Fungi</taxon>
        <taxon>Dikarya</taxon>
        <taxon>Ascomycota</taxon>
        <taxon>Pezizomycotina</taxon>
        <taxon>Eurotiomycetes</taxon>
        <taxon>Chaetothyriomycetidae</taxon>
        <taxon>Chaetothyriales</taxon>
        <taxon>Trichomeriaceae</taxon>
        <taxon>Knufia</taxon>
    </lineage>
</organism>
<evidence type="ECO:0000259" key="12">
    <source>
        <dbReference type="Pfam" id="PF02913"/>
    </source>
</evidence>
<feature type="domain" description="Amino acid transporter transmembrane" evidence="11">
    <location>
        <begin position="61"/>
        <end position="300"/>
    </location>
</feature>
<feature type="domain" description="FAD-binding oxidoreductase/transferase type 4 C-terminal" evidence="12">
    <location>
        <begin position="419"/>
        <end position="544"/>
    </location>
</feature>
<evidence type="ECO:0000256" key="9">
    <source>
        <dbReference type="SAM" id="MobiDB-lite"/>
    </source>
</evidence>
<dbReference type="Proteomes" id="UP001334248">
    <property type="component" value="Unassembled WGS sequence"/>
</dbReference>
<evidence type="ECO:0000256" key="3">
    <source>
        <dbReference type="ARBA" id="ARBA00022630"/>
    </source>
</evidence>
<proteinExistence type="predicted"/>